<feature type="transmembrane region" description="Helical" evidence="1">
    <location>
        <begin position="12"/>
        <end position="30"/>
    </location>
</feature>
<comment type="caution">
    <text evidence="2">The sequence shown here is derived from an EMBL/GenBank/DDBJ whole genome shotgun (WGS) entry which is preliminary data.</text>
</comment>
<evidence type="ECO:0000313" key="2">
    <source>
        <dbReference type="EMBL" id="MCC2126801.1"/>
    </source>
</evidence>
<keyword evidence="3" id="KW-1185">Reference proteome</keyword>
<feature type="transmembrane region" description="Helical" evidence="1">
    <location>
        <begin position="174"/>
        <end position="193"/>
    </location>
</feature>
<keyword evidence="1" id="KW-1133">Transmembrane helix</keyword>
<feature type="transmembrane region" description="Helical" evidence="1">
    <location>
        <begin position="482"/>
        <end position="501"/>
    </location>
</feature>
<feature type="transmembrane region" description="Helical" evidence="1">
    <location>
        <begin position="298"/>
        <end position="317"/>
    </location>
</feature>
<proteinExistence type="predicted"/>
<accession>A0AAE3DCH7</accession>
<dbReference type="Pfam" id="PF19484">
    <property type="entry name" value="DUF6020"/>
    <property type="match status" value="1"/>
</dbReference>
<dbReference type="EMBL" id="JAJEPS010000011">
    <property type="protein sequence ID" value="MCC2126801.1"/>
    <property type="molecule type" value="Genomic_DNA"/>
</dbReference>
<feature type="transmembrane region" description="Helical" evidence="1">
    <location>
        <begin position="150"/>
        <end position="167"/>
    </location>
</feature>
<dbReference type="Proteomes" id="UP001198220">
    <property type="component" value="Unassembled WGS sequence"/>
</dbReference>
<sequence length="555" mass="64695">MKHISIRNVLSCVIPAFFFAVFMVLGHSFYEDNSWDLVFGSTELFRSSVLHGIGYFILFSVGIALLFHGLDRLSRKHYNERTWPKPIQFYLDLLHRHPIATTFFTLFLLYLPYMIYSFPGIFTSDTVAQLENGYVALFEKTSRLRNHHPVVHTLLLYGFSRFGATVFHSPTIGIGLFSLLQICFLFFVIGWMVQFLLERHVSARCLGLVLLFYVLSPRMRNYMFLLVKDAWFAGFLLLFLVELYRILTVQNWSSAEKWQHRGMFLLSVLGIFFFRQEGVYLIILSSLVMLIATRRRSFLRLAVLAFAGFYLYTQILLPACSVKASNPREVFSIPFQQTARYLRDAGDDVTPEEKEAISAILDYDNLAERYNPNLSDPVKATYNTDAGTDELLAYFEAWFQMLLRHPDIYVQATMNNLYGYFYPGGFTTKLYSYDNSEEHLEELNESLYAYGVSFHYPTAFDAVRQNLETLRESIFQLPGLVLFNYTATYIWMLILWFFYCIRRKNQKGLLLLTPLMIVLLVCIAGPTYGWYFRYAYSIAFCLPAVILTSWSEYRQ</sequence>
<keyword evidence="1" id="KW-0812">Transmembrane</keyword>
<evidence type="ECO:0000256" key="1">
    <source>
        <dbReference type="SAM" id="Phobius"/>
    </source>
</evidence>
<reference evidence="2 3" key="1">
    <citation type="submission" date="2021-10" db="EMBL/GenBank/DDBJ databases">
        <title>Anaerobic single-cell dispensing facilitates the cultivation of human gut bacteria.</title>
        <authorList>
            <person name="Afrizal A."/>
        </authorList>
    </citation>
    <scope>NUCLEOTIDE SEQUENCE [LARGE SCALE GENOMIC DNA]</scope>
    <source>
        <strain evidence="2 3">CLA-AA-H276</strain>
    </source>
</reference>
<dbReference type="RefSeq" id="WP_118770822.1">
    <property type="nucleotide sequence ID" value="NZ_JAJEPS010000011.1"/>
</dbReference>
<feature type="transmembrane region" description="Helical" evidence="1">
    <location>
        <begin position="222"/>
        <end position="244"/>
    </location>
</feature>
<feature type="transmembrane region" description="Helical" evidence="1">
    <location>
        <begin position="534"/>
        <end position="553"/>
    </location>
</feature>
<protein>
    <submittedName>
        <fullName evidence="2">DUF6020 family protein</fullName>
    </submittedName>
</protein>
<gene>
    <name evidence="2" type="ORF">LKD36_11545</name>
</gene>
<organism evidence="2 3">
    <name type="scientific">Hominiventricola filiformis</name>
    <dbReference type="NCBI Taxonomy" id="2885352"/>
    <lineage>
        <taxon>Bacteria</taxon>
        <taxon>Bacillati</taxon>
        <taxon>Bacillota</taxon>
        <taxon>Clostridia</taxon>
        <taxon>Lachnospirales</taxon>
        <taxon>Lachnospiraceae</taxon>
        <taxon>Hominiventricola</taxon>
    </lineage>
</organism>
<dbReference type="AlphaFoldDB" id="A0AAE3DCH7"/>
<evidence type="ECO:0000313" key="3">
    <source>
        <dbReference type="Proteomes" id="UP001198220"/>
    </source>
</evidence>
<feature type="transmembrane region" description="Helical" evidence="1">
    <location>
        <begin position="50"/>
        <end position="70"/>
    </location>
</feature>
<keyword evidence="1" id="KW-0472">Membrane</keyword>
<feature type="transmembrane region" description="Helical" evidence="1">
    <location>
        <begin position="508"/>
        <end position="528"/>
    </location>
</feature>
<name>A0AAE3DCH7_9FIRM</name>
<dbReference type="InterPro" id="IPR046062">
    <property type="entry name" value="DUF6020"/>
</dbReference>
<feature type="transmembrane region" description="Helical" evidence="1">
    <location>
        <begin position="264"/>
        <end position="291"/>
    </location>
</feature>
<feature type="transmembrane region" description="Helical" evidence="1">
    <location>
        <begin position="199"/>
        <end position="215"/>
    </location>
</feature>